<name>A0A9N7YKB6_PLEPL</name>
<proteinExistence type="predicted"/>
<dbReference type="AlphaFoldDB" id="A0A9N7YKB6"/>
<keyword evidence="2" id="KW-1185">Reference proteome</keyword>
<dbReference type="Proteomes" id="UP001153269">
    <property type="component" value="Unassembled WGS sequence"/>
</dbReference>
<gene>
    <name evidence="1" type="ORF">PLEPLA_LOCUS15278</name>
</gene>
<protein>
    <submittedName>
        <fullName evidence="1">Uncharacterized protein</fullName>
    </submittedName>
</protein>
<sequence>MWAEAAETNSAGLESTLFISVSLVATHTKSIQKSEKSMRGKMLPIRFHLAVVFARLLDAMNINPTVIQKPSVTGREAGSGSYSLIQCSSLTVQPPPPLQLEATIFTDDIIWALK</sequence>
<reference evidence="1" key="1">
    <citation type="submission" date="2020-03" db="EMBL/GenBank/DDBJ databases">
        <authorList>
            <person name="Weist P."/>
        </authorList>
    </citation>
    <scope>NUCLEOTIDE SEQUENCE</scope>
</reference>
<evidence type="ECO:0000313" key="1">
    <source>
        <dbReference type="EMBL" id="CAB1427339.1"/>
    </source>
</evidence>
<dbReference type="EMBL" id="CADEAL010000962">
    <property type="protein sequence ID" value="CAB1427339.1"/>
    <property type="molecule type" value="Genomic_DNA"/>
</dbReference>
<accession>A0A9N7YKB6</accession>
<organism evidence="1 2">
    <name type="scientific">Pleuronectes platessa</name>
    <name type="common">European plaice</name>
    <dbReference type="NCBI Taxonomy" id="8262"/>
    <lineage>
        <taxon>Eukaryota</taxon>
        <taxon>Metazoa</taxon>
        <taxon>Chordata</taxon>
        <taxon>Craniata</taxon>
        <taxon>Vertebrata</taxon>
        <taxon>Euteleostomi</taxon>
        <taxon>Actinopterygii</taxon>
        <taxon>Neopterygii</taxon>
        <taxon>Teleostei</taxon>
        <taxon>Neoteleostei</taxon>
        <taxon>Acanthomorphata</taxon>
        <taxon>Carangaria</taxon>
        <taxon>Pleuronectiformes</taxon>
        <taxon>Pleuronectoidei</taxon>
        <taxon>Pleuronectidae</taxon>
        <taxon>Pleuronectes</taxon>
    </lineage>
</organism>
<evidence type="ECO:0000313" key="2">
    <source>
        <dbReference type="Proteomes" id="UP001153269"/>
    </source>
</evidence>
<comment type="caution">
    <text evidence="1">The sequence shown here is derived from an EMBL/GenBank/DDBJ whole genome shotgun (WGS) entry which is preliminary data.</text>
</comment>